<evidence type="ECO:0000313" key="1">
    <source>
        <dbReference type="EMBL" id="SVC14188.1"/>
    </source>
</evidence>
<name>A0A382JQT4_9ZZZZ</name>
<accession>A0A382JQT4</accession>
<reference evidence="1" key="1">
    <citation type="submission" date="2018-05" db="EMBL/GenBank/DDBJ databases">
        <authorList>
            <person name="Lanie J.A."/>
            <person name="Ng W.-L."/>
            <person name="Kazmierczak K.M."/>
            <person name="Andrzejewski T.M."/>
            <person name="Davidsen T.M."/>
            <person name="Wayne K.J."/>
            <person name="Tettelin H."/>
            <person name="Glass J.I."/>
            <person name="Rusch D."/>
            <person name="Podicherti R."/>
            <person name="Tsui H.-C.T."/>
            <person name="Winkler M.E."/>
        </authorList>
    </citation>
    <scope>NUCLEOTIDE SEQUENCE</scope>
</reference>
<dbReference type="AlphaFoldDB" id="A0A382JQT4"/>
<sequence length="26" mass="3470">RWKEFPHDDYVKIEPVQLYRFYQKRK</sequence>
<protein>
    <submittedName>
        <fullName evidence="1">Uncharacterized protein</fullName>
    </submittedName>
</protein>
<proteinExistence type="predicted"/>
<gene>
    <name evidence="1" type="ORF">METZ01_LOCUS267042</name>
</gene>
<dbReference type="EMBL" id="UINC01075726">
    <property type="protein sequence ID" value="SVC14188.1"/>
    <property type="molecule type" value="Genomic_DNA"/>
</dbReference>
<feature type="non-terminal residue" evidence="1">
    <location>
        <position position="1"/>
    </location>
</feature>
<organism evidence="1">
    <name type="scientific">marine metagenome</name>
    <dbReference type="NCBI Taxonomy" id="408172"/>
    <lineage>
        <taxon>unclassified sequences</taxon>
        <taxon>metagenomes</taxon>
        <taxon>ecological metagenomes</taxon>
    </lineage>
</organism>